<keyword evidence="3" id="KW-1185">Reference proteome</keyword>
<dbReference type="RefSeq" id="WP_130512275.1">
    <property type="nucleotide sequence ID" value="NZ_SHKY01000001.1"/>
</dbReference>
<evidence type="ECO:0000313" key="2">
    <source>
        <dbReference type="EMBL" id="RZU53827.1"/>
    </source>
</evidence>
<dbReference type="Pfam" id="PF18029">
    <property type="entry name" value="Glyoxalase_6"/>
    <property type="match status" value="1"/>
</dbReference>
<dbReference type="SUPFAM" id="SSF54593">
    <property type="entry name" value="Glyoxalase/Bleomycin resistance protein/Dihydroxybiphenyl dioxygenase"/>
    <property type="match status" value="1"/>
</dbReference>
<name>A0A4Q7ZRP6_9ACTN</name>
<comment type="caution">
    <text evidence="2">The sequence shown here is derived from an EMBL/GenBank/DDBJ whole genome shotgun (WGS) entry which is preliminary data.</text>
</comment>
<dbReference type="CDD" id="cd06587">
    <property type="entry name" value="VOC"/>
    <property type="match status" value="1"/>
</dbReference>
<dbReference type="EMBL" id="SHKY01000001">
    <property type="protein sequence ID" value="RZU53827.1"/>
    <property type="molecule type" value="Genomic_DNA"/>
</dbReference>
<dbReference type="Gene3D" id="3.10.180.10">
    <property type="entry name" value="2,3-Dihydroxybiphenyl 1,2-Dioxygenase, domain 1"/>
    <property type="match status" value="1"/>
</dbReference>
<organism evidence="2 3">
    <name type="scientific">Krasilnikovia cinnamomea</name>
    <dbReference type="NCBI Taxonomy" id="349313"/>
    <lineage>
        <taxon>Bacteria</taxon>
        <taxon>Bacillati</taxon>
        <taxon>Actinomycetota</taxon>
        <taxon>Actinomycetes</taxon>
        <taxon>Micromonosporales</taxon>
        <taxon>Micromonosporaceae</taxon>
        <taxon>Krasilnikovia</taxon>
    </lineage>
</organism>
<dbReference type="PANTHER" id="PTHR35908">
    <property type="entry name" value="HYPOTHETICAL FUSION PROTEIN"/>
    <property type="match status" value="1"/>
</dbReference>
<accession>A0A4Q7ZRP6</accession>
<reference evidence="2 3" key="1">
    <citation type="submission" date="2019-02" db="EMBL/GenBank/DDBJ databases">
        <title>Sequencing the genomes of 1000 actinobacteria strains.</title>
        <authorList>
            <person name="Klenk H.-P."/>
        </authorList>
    </citation>
    <scope>NUCLEOTIDE SEQUENCE [LARGE SCALE GENOMIC DNA]</scope>
    <source>
        <strain evidence="2 3">DSM 45162</strain>
    </source>
</reference>
<dbReference type="InterPro" id="IPR029068">
    <property type="entry name" value="Glyas_Bleomycin-R_OHBP_Dase"/>
</dbReference>
<evidence type="ECO:0000259" key="1">
    <source>
        <dbReference type="Pfam" id="PF18029"/>
    </source>
</evidence>
<gene>
    <name evidence="2" type="ORF">EV385_5761</name>
</gene>
<dbReference type="Proteomes" id="UP000292564">
    <property type="component" value="Unassembled WGS sequence"/>
</dbReference>
<evidence type="ECO:0000313" key="3">
    <source>
        <dbReference type="Proteomes" id="UP000292564"/>
    </source>
</evidence>
<dbReference type="InterPro" id="IPR041581">
    <property type="entry name" value="Glyoxalase_6"/>
</dbReference>
<dbReference type="OrthoDB" id="3212826at2"/>
<dbReference type="PANTHER" id="PTHR35908:SF1">
    <property type="entry name" value="CONSERVED PROTEIN"/>
    <property type="match status" value="1"/>
</dbReference>
<proteinExistence type="predicted"/>
<dbReference type="AlphaFoldDB" id="A0A4Q7ZRP6"/>
<protein>
    <recommendedName>
        <fullName evidence="1">Glyoxalase-like domain-containing protein</fullName>
    </recommendedName>
</protein>
<sequence length="150" mass="16471">MSARFQLVIDCADPAKQTAFWSAALGYVPEPAPAGHATWKAYYRSLGVPDDELEQMGDDDADSIVDPDGAGPRIWFQPVPETKIVKNRLHLDIRIADRTAALQTRREQIDAEVERLTGLGASVVRVLAEPGMDHYGVTLHDPEGNEFCVA</sequence>
<feature type="domain" description="Glyoxalase-like" evidence="1">
    <location>
        <begin position="6"/>
        <end position="149"/>
    </location>
</feature>